<evidence type="ECO:0000256" key="1">
    <source>
        <dbReference type="SAM" id="MobiDB-lite"/>
    </source>
</evidence>
<sequence length="72" mass="8159">MSPQSRNLPRHRRPPEPAREQTQTPTPLPISRLIPTEKERSFVVTSCRPPGCDQGCDECCLIVVERFIQADS</sequence>
<organism evidence="2 3">
    <name type="scientific">Gymnopilus dilepis</name>
    <dbReference type="NCBI Taxonomy" id="231916"/>
    <lineage>
        <taxon>Eukaryota</taxon>
        <taxon>Fungi</taxon>
        <taxon>Dikarya</taxon>
        <taxon>Basidiomycota</taxon>
        <taxon>Agaricomycotina</taxon>
        <taxon>Agaricomycetes</taxon>
        <taxon>Agaricomycetidae</taxon>
        <taxon>Agaricales</taxon>
        <taxon>Agaricineae</taxon>
        <taxon>Hymenogastraceae</taxon>
        <taxon>Gymnopilus</taxon>
    </lineage>
</organism>
<feature type="region of interest" description="Disordered" evidence="1">
    <location>
        <begin position="1"/>
        <end position="36"/>
    </location>
</feature>
<proteinExistence type="predicted"/>
<accession>A0A409Y2M4</accession>
<evidence type="ECO:0000313" key="3">
    <source>
        <dbReference type="Proteomes" id="UP000284706"/>
    </source>
</evidence>
<dbReference type="Proteomes" id="UP000284706">
    <property type="component" value="Unassembled WGS sequence"/>
</dbReference>
<keyword evidence="3" id="KW-1185">Reference proteome</keyword>
<comment type="caution">
    <text evidence="2">The sequence shown here is derived from an EMBL/GenBank/DDBJ whole genome shotgun (WGS) entry which is preliminary data.</text>
</comment>
<dbReference type="AlphaFoldDB" id="A0A409Y2M4"/>
<reference evidence="2 3" key="1">
    <citation type="journal article" date="2018" name="Evol. Lett.">
        <title>Horizontal gene cluster transfer increased hallucinogenic mushroom diversity.</title>
        <authorList>
            <person name="Reynolds H.T."/>
            <person name="Vijayakumar V."/>
            <person name="Gluck-Thaler E."/>
            <person name="Korotkin H.B."/>
            <person name="Matheny P.B."/>
            <person name="Slot J.C."/>
        </authorList>
    </citation>
    <scope>NUCLEOTIDE SEQUENCE [LARGE SCALE GENOMIC DNA]</scope>
    <source>
        <strain evidence="2 3">SRW20</strain>
    </source>
</reference>
<name>A0A409Y2M4_9AGAR</name>
<gene>
    <name evidence="2" type="ORF">CVT26_000657</name>
</gene>
<protein>
    <submittedName>
        <fullName evidence="2">Uncharacterized protein</fullName>
    </submittedName>
</protein>
<evidence type="ECO:0000313" key="2">
    <source>
        <dbReference type="EMBL" id="PPQ97265.1"/>
    </source>
</evidence>
<dbReference type="InParanoid" id="A0A409Y2M4"/>
<dbReference type="EMBL" id="NHYE01001270">
    <property type="protein sequence ID" value="PPQ97265.1"/>
    <property type="molecule type" value="Genomic_DNA"/>
</dbReference>